<evidence type="ECO:0000256" key="4">
    <source>
        <dbReference type="SAM" id="SignalP"/>
    </source>
</evidence>
<gene>
    <name evidence="6" type="ORF">KDL01_23465</name>
</gene>
<keyword evidence="2" id="KW-0378">Hydrolase</keyword>
<dbReference type="Proteomes" id="UP000675781">
    <property type="component" value="Unassembled WGS sequence"/>
</dbReference>
<dbReference type="CDD" id="cd00118">
    <property type="entry name" value="LysM"/>
    <property type="match status" value="1"/>
</dbReference>
<dbReference type="InterPro" id="IPR052196">
    <property type="entry name" value="Bact_Kbp"/>
</dbReference>
<name>A0A941ESJ3_9ACTN</name>
<dbReference type="InterPro" id="IPR036779">
    <property type="entry name" value="LysM_dom_sf"/>
</dbReference>
<dbReference type="Pfam" id="PF06737">
    <property type="entry name" value="Transglycosylas"/>
    <property type="match status" value="1"/>
</dbReference>
<evidence type="ECO:0000313" key="7">
    <source>
        <dbReference type="Proteomes" id="UP000675781"/>
    </source>
</evidence>
<dbReference type="CDD" id="cd13925">
    <property type="entry name" value="RPF"/>
    <property type="match status" value="1"/>
</dbReference>
<feature type="region of interest" description="Disordered" evidence="3">
    <location>
        <begin position="125"/>
        <end position="199"/>
    </location>
</feature>
<feature type="chain" id="PRO_5037382512" evidence="4">
    <location>
        <begin position="39"/>
        <end position="245"/>
    </location>
</feature>
<evidence type="ECO:0000313" key="6">
    <source>
        <dbReference type="EMBL" id="MBR7836256.1"/>
    </source>
</evidence>
<dbReference type="RefSeq" id="WP_212530736.1">
    <property type="nucleotide sequence ID" value="NZ_JAGSOG010000132.1"/>
</dbReference>
<dbReference type="SMART" id="SM00257">
    <property type="entry name" value="LysM"/>
    <property type="match status" value="1"/>
</dbReference>
<dbReference type="Gene3D" id="3.10.350.10">
    <property type="entry name" value="LysM domain"/>
    <property type="match status" value="1"/>
</dbReference>
<evidence type="ECO:0000256" key="2">
    <source>
        <dbReference type="ARBA" id="ARBA00022801"/>
    </source>
</evidence>
<dbReference type="SUPFAM" id="SSF54106">
    <property type="entry name" value="LysM domain"/>
    <property type="match status" value="1"/>
</dbReference>
<comment type="caution">
    <text evidence="6">The sequence shown here is derived from an EMBL/GenBank/DDBJ whole genome shotgun (WGS) entry which is preliminary data.</text>
</comment>
<evidence type="ECO:0000259" key="5">
    <source>
        <dbReference type="PROSITE" id="PS51782"/>
    </source>
</evidence>
<reference evidence="6" key="1">
    <citation type="submission" date="2021-04" db="EMBL/GenBank/DDBJ databases">
        <title>Genome based classification of Actinospica acidithermotolerans sp. nov., an actinobacterium isolated from an Indonesian hot spring.</title>
        <authorList>
            <person name="Kusuma A.B."/>
            <person name="Putra K.E."/>
            <person name="Nafisah S."/>
            <person name="Loh J."/>
            <person name="Nouioui I."/>
            <person name="Goodfellow M."/>
        </authorList>
    </citation>
    <scope>NUCLEOTIDE SEQUENCE</scope>
    <source>
        <strain evidence="6">CSCA 57</strain>
    </source>
</reference>
<dbReference type="InterPro" id="IPR023346">
    <property type="entry name" value="Lysozyme-like_dom_sf"/>
</dbReference>
<dbReference type="PROSITE" id="PS51782">
    <property type="entry name" value="LYSM"/>
    <property type="match status" value="1"/>
</dbReference>
<comment type="similarity">
    <text evidence="1">Belongs to the transglycosylase family. Rpf subfamily.</text>
</comment>
<sequence>MPRHKLITPSFTRRAVATATLAGAAIAVPVMMAGTASADSVNWTAIANCESSGDWAANTGNGFYGGLQFSESTWLAYGGGSYAQYANDASEADQIIVAEAVLAGQGIGAWPVCGAYADSGTTYSGTNTSGSTDSSSSSSSSSDNSSSSSSSSDNSGSSSSSSSSSSDNSGSSSSDQGSTSSSTSSTSSSSSSDSSGTYTVVSGDTLSGIAQKEGISDWHTLYNDNLSVVGSNPDLIYPGQVLNLG</sequence>
<dbReference type="GO" id="GO:0016787">
    <property type="term" value="F:hydrolase activity"/>
    <property type="evidence" value="ECO:0007669"/>
    <property type="project" value="UniProtKB-KW"/>
</dbReference>
<proteinExistence type="inferred from homology"/>
<dbReference type="SUPFAM" id="SSF53955">
    <property type="entry name" value="Lysozyme-like"/>
    <property type="match status" value="1"/>
</dbReference>
<dbReference type="InterPro" id="IPR018392">
    <property type="entry name" value="LysM"/>
</dbReference>
<keyword evidence="7" id="KW-1185">Reference proteome</keyword>
<dbReference type="PANTHER" id="PTHR34700">
    <property type="entry name" value="POTASSIUM BINDING PROTEIN KBP"/>
    <property type="match status" value="1"/>
</dbReference>
<dbReference type="Pfam" id="PF01476">
    <property type="entry name" value="LysM"/>
    <property type="match status" value="1"/>
</dbReference>
<feature type="compositionally biased region" description="Low complexity" evidence="3">
    <location>
        <begin position="125"/>
        <end position="197"/>
    </location>
</feature>
<dbReference type="InterPro" id="IPR010618">
    <property type="entry name" value="RPF"/>
</dbReference>
<evidence type="ECO:0000256" key="3">
    <source>
        <dbReference type="SAM" id="MobiDB-lite"/>
    </source>
</evidence>
<dbReference type="PANTHER" id="PTHR34700:SF4">
    <property type="entry name" value="PHAGE-LIKE ELEMENT PBSX PROTEIN XKDP"/>
    <property type="match status" value="1"/>
</dbReference>
<dbReference type="EMBL" id="JAGSOG010000132">
    <property type="protein sequence ID" value="MBR7836256.1"/>
    <property type="molecule type" value="Genomic_DNA"/>
</dbReference>
<feature type="signal peptide" evidence="4">
    <location>
        <begin position="1"/>
        <end position="38"/>
    </location>
</feature>
<dbReference type="Gene3D" id="1.10.530.10">
    <property type="match status" value="1"/>
</dbReference>
<evidence type="ECO:0000256" key="1">
    <source>
        <dbReference type="ARBA" id="ARBA00010830"/>
    </source>
</evidence>
<organism evidence="6 7">
    <name type="scientific">Actinospica durhamensis</name>
    <dbReference type="NCBI Taxonomy" id="1508375"/>
    <lineage>
        <taxon>Bacteria</taxon>
        <taxon>Bacillati</taxon>
        <taxon>Actinomycetota</taxon>
        <taxon>Actinomycetes</taxon>
        <taxon>Catenulisporales</taxon>
        <taxon>Actinospicaceae</taxon>
        <taxon>Actinospica</taxon>
    </lineage>
</organism>
<feature type="domain" description="LysM" evidence="5">
    <location>
        <begin position="196"/>
        <end position="244"/>
    </location>
</feature>
<dbReference type="AlphaFoldDB" id="A0A941ESJ3"/>
<accession>A0A941ESJ3</accession>
<protein>
    <submittedName>
        <fullName evidence="6">LysM peptidoglycan-binding domain-containing protein</fullName>
    </submittedName>
</protein>
<keyword evidence="4" id="KW-0732">Signal</keyword>